<dbReference type="EMBL" id="CACRSX010000018">
    <property type="protein sequence ID" value="VYS90794.1"/>
    <property type="molecule type" value="Genomic_DNA"/>
</dbReference>
<accession>A0A6N2SCV7</accession>
<dbReference type="AlphaFoldDB" id="A0A6N2SCV7"/>
<sequence length="240" mass="28413">MIKNWKLEITENETKLIIQDGAAMNNDILSLARHLVIKYHLNKLPVYHENGNKYFDYTLKEDTKYKNDNLPIKPFKKVTDSNFSYFLKKAEDLIHESGYVDQLYGIDFVFDVPKRQGNFADCLLCIDFLDIDEETERPSELYQFDLMELKWVKKKKKQRSWKDIMITNINWSTPDDVRVMAGLPDEIYASVLNINFSKYDPDDDLDYNEDFLDDVSDALTNKYGFCHDGFKIKIRRKENE</sequence>
<evidence type="ECO:0000313" key="1">
    <source>
        <dbReference type="EMBL" id="VYS90794.1"/>
    </source>
</evidence>
<dbReference type="RefSeq" id="WP_156723099.1">
    <property type="nucleotide sequence ID" value="NZ_CACRSX010000018.1"/>
</dbReference>
<proteinExistence type="predicted"/>
<protein>
    <submittedName>
        <fullName evidence="1">Uncharacterized protein</fullName>
    </submittedName>
</protein>
<organism evidence="1">
    <name type="scientific">Anaerostipes hadrus</name>
    <dbReference type="NCBI Taxonomy" id="649756"/>
    <lineage>
        <taxon>Bacteria</taxon>
        <taxon>Bacillati</taxon>
        <taxon>Bacillota</taxon>
        <taxon>Clostridia</taxon>
        <taxon>Lachnospirales</taxon>
        <taxon>Lachnospiraceae</taxon>
        <taxon>Anaerostipes</taxon>
    </lineage>
</organism>
<reference evidence="1" key="1">
    <citation type="submission" date="2019-11" db="EMBL/GenBank/DDBJ databases">
        <authorList>
            <person name="Feng L."/>
        </authorList>
    </citation>
    <scope>NUCLEOTIDE SEQUENCE</scope>
    <source>
        <strain evidence="1">AhadrusLFYP4</strain>
    </source>
</reference>
<gene>
    <name evidence="1" type="ORF">AHLFYP4_00861</name>
</gene>
<name>A0A6N2SCV7_ANAHA</name>